<dbReference type="PROSITE" id="PS51755">
    <property type="entry name" value="OMPR_PHOB"/>
    <property type="match status" value="1"/>
</dbReference>
<dbReference type="Gene3D" id="3.40.50.2300">
    <property type="match status" value="1"/>
</dbReference>
<dbReference type="Proteomes" id="UP000003340">
    <property type="component" value="Unassembled WGS sequence"/>
</dbReference>
<keyword evidence="5 9" id="KW-0238">DNA-binding</keyword>
<dbReference type="InterPro" id="IPR039420">
    <property type="entry name" value="WalR-like"/>
</dbReference>
<dbReference type="InterPro" id="IPR036388">
    <property type="entry name" value="WH-like_DNA-bd_sf"/>
</dbReference>
<keyword evidence="13" id="KW-1185">Reference proteome</keyword>
<feature type="domain" description="OmpR/PhoB-type" evidence="11">
    <location>
        <begin position="151"/>
        <end position="250"/>
    </location>
</feature>
<dbReference type="PANTHER" id="PTHR48111:SF50">
    <property type="entry name" value="KDP OPERON TRANSCRIPTIONAL REGULATORY PROTEIN KDPE"/>
    <property type="match status" value="1"/>
</dbReference>
<proteinExistence type="predicted"/>
<sequence>MLSKVLLIFSPPLQNPETEAESMNNNPRILIIEDDTSILKFLSISLKTNGYRYDAASTGIEGLSLFLANNPDVILLDLGLPDIDGLTVLEQVRQSSDIPIIIVSARGQEREKVEALDLGADDYITKPFHIGELLARIRVALRKHQPKISKNNQFTLDGLRIDFDKRKVTVDGNEVHLTPIEYKLLVLLVENAGKVLTHSFINKEIWGYTNTEDSQSLRVFMANIRRKIEKDTAKPRYILTEVGVGYRFVDE</sequence>
<evidence type="ECO:0000256" key="2">
    <source>
        <dbReference type="ARBA" id="ARBA00022553"/>
    </source>
</evidence>
<dbReference type="PANTHER" id="PTHR48111">
    <property type="entry name" value="REGULATOR OF RPOS"/>
    <property type="match status" value="1"/>
</dbReference>
<dbReference type="InterPro" id="IPR001789">
    <property type="entry name" value="Sig_transdc_resp-reg_receiver"/>
</dbReference>
<dbReference type="GO" id="GO:0000156">
    <property type="term" value="F:phosphorelay response regulator activity"/>
    <property type="evidence" value="ECO:0007669"/>
    <property type="project" value="TreeGrafter"/>
</dbReference>
<keyword evidence="6" id="KW-0804">Transcription</keyword>
<dbReference type="HOGENOM" id="CLU_000445_30_8_9"/>
<dbReference type="SUPFAM" id="SSF52172">
    <property type="entry name" value="CheY-like"/>
    <property type="match status" value="1"/>
</dbReference>
<organism evidence="12 13">
    <name type="scientific">[Clostridium] methylpentosum DSM 5476</name>
    <dbReference type="NCBI Taxonomy" id="537013"/>
    <lineage>
        <taxon>Bacteria</taxon>
        <taxon>Bacillati</taxon>
        <taxon>Bacillota</taxon>
        <taxon>Clostridia</taxon>
        <taxon>Eubacteriales</taxon>
        <taxon>Oscillospiraceae</taxon>
        <taxon>Oscillospiraceae incertae sedis</taxon>
    </lineage>
</organism>
<evidence type="ECO:0000313" key="12">
    <source>
        <dbReference type="EMBL" id="EEG30425.1"/>
    </source>
</evidence>
<dbReference type="GO" id="GO:0006355">
    <property type="term" value="P:regulation of DNA-templated transcription"/>
    <property type="evidence" value="ECO:0007669"/>
    <property type="project" value="InterPro"/>
</dbReference>
<evidence type="ECO:0000256" key="4">
    <source>
        <dbReference type="ARBA" id="ARBA00023015"/>
    </source>
</evidence>
<evidence type="ECO:0000256" key="3">
    <source>
        <dbReference type="ARBA" id="ARBA00023012"/>
    </source>
</evidence>
<protein>
    <recommendedName>
        <fullName evidence="1">Stage 0 sporulation protein A homolog</fullName>
    </recommendedName>
</protein>
<dbReference type="Pfam" id="PF00072">
    <property type="entry name" value="Response_reg"/>
    <property type="match status" value="1"/>
</dbReference>
<accession>C0EDL8</accession>
<dbReference type="GO" id="GO:0032993">
    <property type="term" value="C:protein-DNA complex"/>
    <property type="evidence" value="ECO:0007669"/>
    <property type="project" value="TreeGrafter"/>
</dbReference>
<feature type="domain" description="Response regulatory" evidence="10">
    <location>
        <begin position="28"/>
        <end position="141"/>
    </location>
</feature>
<dbReference type="GO" id="GO:0005829">
    <property type="term" value="C:cytosol"/>
    <property type="evidence" value="ECO:0007669"/>
    <property type="project" value="TreeGrafter"/>
</dbReference>
<evidence type="ECO:0000256" key="1">
    <source>
        <dbReference type="ARBA" id="ARBA00018672"/>
    </source>
</evidence>
<dbReference type="CDD" id="cd00383">
    <property type="entry name" value="trans_reg_C"/>
    <property type="match status" value="1"/>
</dbReference>
<dbReference type="eggNOG" id="COG0745">
    <property type="taxonomic scope" value="Bacteria"/>
</dbReference>
<keyword evidence="3" id="KW-0902">Two-component regulatory system</keyword>
<dbReference type="InterPro" id="IPR001867">
    <property type="entry name" value="OmpR/PhoB-type_DNA-bd"/>
</dbReference>
<feature type="modified residue" description="4-aspartylphosphate" evidence="8">
    <location>
        <position position="77"/>
    </location>
</feature>
<evidence type="ECO:0000259" key="11">
    <source>
        <dbReference type="PROSITE" id="PS51755"/>
    </source>
</evidence>
<dbReference type="Pfam" id="PF00486">
    <property type="entry name" value="Trans_reg_C"/>
    <property type="match status" value="1"/>
</dbReference>
<feature type="DNA-binding region" description="OmpR/PhoB-type" evidence="9">
    <location>
        <begin position="151"/>
        <end position="250"/>
    </location>
</feature>
<dbReference type="EMBL" id="ACEC01000064">
    <property type="protein sequence ID" value="EEG30425.1"/>
    <property type="molecule type" value="Genomic_DNA"/>
</dbReference>
<evidence type="ECO:0000256" key="9">
    <source>
        <dbReference type="PROSITE-ProRule" id="PRU01091"/>
    </source>
</evidence>
<dbReference type="STRING" id="537013.CLOSTMETH_01946"/>
<evidence type="ECO:0000256" key="8">
    <source>
        <dbReference type="PROSITE-ProRule" id="PRU00169"/>
    </source>
</evidence>
<name>C0EDL8_9FIRM</name>
<evidence type="ECO:0000256" key="5">
    <source>
        <dbReference type="ARBA" id="ARBA00023125"/>
    </source>
</evidence>
<gene>
    <name evidence="12" type="ORF">CLOSTMETH_01946</name>
</gene>
<dbReference type="PROSITE" id="PS50110">
    <property type="entry name" value="RESPONSE_REGULATORY"/>
    <property type="match status" value="1"/>
</dbReference>
<keyword evidence="2 8" id="KW-0597">Phosphoprotein</keyword>
<comment type="function">
    <text evidence="7">May play the central regulatory role in sporulation. It may be an element of the effector pathway responsible for the activation of sporulation genes in response to nutritional stress. Spo0A may act in concert with spo0H (a sigma factor) to control the expression of some genes that are critical to the sporulation process.</text>
</comment>
<dbReference type="AlphaFoldDB" id="C0EDL8"/>
<dbReference type="SMART" id="SM00448">
    <property type="entry name" value="REC"/>
    <property type="match status" value="1"/>
</dbReference>
<reference evidence="12 13" key="1">
    <citation type="submission" date="2009-01" db="EMBL/GenBank/DDBJ databases">
        <authorList>
            <person name="Fulton L."/>
            <person name="Clifton S."/>
            <person name="Fulton B."/>
            <person name="Xu J."/>
            <person name="Minx P."/>
            <person name="Pepin K.H."/>
            <person name="Johnson M."/>
            <person name="Bhonagiri V."/>
            <person name="Nash W.E."/>
            <person name="Mardis E.R."/>
            <person name="Wilson R.K."/>
        </authorList>
    </citation>
    <scope>NUCLEOTIDE SEQUENCE [LARGE SCALE GENOMIC DNA]</scope>
    <source>
        <strain evidence="12 13">DSM 5476</strain>
    </source>
</reference>
<dbReference type="GO" id="GO:0000976">
    <property type="term" value="F:transcription cis-regulatory region binding"/>
    <property type="evidence" value="ECO:0007669"/>
    <property type="project" value="TreeGrafter"/>
</dbReference>
<evidence type="ECO:0000256" key="6">
    <source>
        <dbReference type="ARBA" id="ARBA00023163"/>
    </source>
</evidence>
<dbReference type="FunFam" id="3.40.50.2300:FF:000001">
    <property type="entry name" value="DNA-binding response regulator PhoB"/>
    <property type="match status" value="1"/>
</dbReference>
<evidence type="ECO:0000256" key="7">
    <source>
        <dbReference type="ARBA" id="ARBA00024867"/>
    </source>
</evidence>
<evidence type="ECO:0000313" key="13">
    <source>
        <dbReference type="Proteomes" id="UP000003340"/>
    </source>
</evidence>
<dbReference type="Gene3D" id="6.10.250.690">
    <property type="match status" value="1"/>
</dbReference>
<keyword evidence="4" id="KW-0805">Transcription regulation</keyword>
<dbReference type="SMART" id="SM00862">
    <property type="entry name" value="Trans_reg_C"/>
    <property type="match status" value="1"/>
</dbReference>
<dbReference type="InterPro" id="IPR011006">
    <property type="entry name" value="CheY-like_superfamily"/>
</dbReference>
<comment type="caution">
    <text evidence="12">The sequence shown here is derived from an EMBL/GenBank/DDBJ whole genome shotgun (WGS) entry which is preliminary data.</text>
</comment>
<evidence type="ECO:0000259" key="10">
    <source>
        <dbReference type="PROSITE" id="PS50110"/>
    </source>
</evidence>
<reference evidence="12 13" key="2">
    <citation type="submission" date="2009-02" db="EMBL/GenBank/DDBJ databases">
        <title>Draft genome sequence of Clostridium methylpentosum (DSM 5476).</title>
        <authorList>
            <person name="Sudarsanam P."/>
            <person name="Ley R."/>
            <person name="Guruge J."/>
            <person name="Turnbaugh P.J."/>
            <person name="Mahowald M."/>
            <person name="Liep D."/>
            <person name="Gordon J."/>
        </authorList>
    </citation>
    <scope>NUCLEOTIDE SEQUENCE [LARGE SCALE GENOMIC DNA]</scope>
    <source>
        <strain evidence="12 13">DSM 5476</strain>
    </source>
</reference>
<dbReference type="Gene3D" id="1.10.10.10">
    <property type="entry name" value="Winged helix-like DNA-binding domain superfamily/Winged helix DNA-binding domain"/>
    <property type="match status" value="1"/>
</dbReference>
<dbReference type="CDD" id="cd17620">
    <property type="entry name" value="REC_OmpR_KdpE-like"/>
    <property type="match status" value="1"/>
</dbReference>